<protein>
    <submittedName>
        <fullName evidence="1">Uncharacterized protein</fullName>
    </submittedName>
</protein>
<keyword evidence="2" id="KW-1185">Reference proteome</keyword>
<organism evidence="1 2">
    <name type="scientific">Pseudoduganella rivuli</name>
    <dbReference type="NCBI Taxonomy" id="2666085"/>
    <lineage>
        <taxon>Bacteria</taxon>
        <taxon>Pseudomonadati</taxon>
        <taxon>Pseudomonadota</taxon>
        <taxon>Betaproteobacteria</taxon>
        <taxon>Burkholderiales</taxon>
        <taxon>Oxalobacteraceae</taxon>
        <taxon>Telluria group</taxon>
        <taxon>Pseudoduganella</taxon>
    </lineage>
</organism>
<accession>A0A7X2IPA8</accession>
<sequence>MLALTEELPCGGILRVTLNDWNITYYIEGPDKRYKPTVYTVNGLMIERYISSLQKNFSEYERLKEILANEESFSKSLDFGMSIYITKKVPAFSGLHLASHKQPISTGFQMKMLVENYTNAIERAKRMQELLKKL</sequence>
<name>A0A7X2IPA8_9BURK</name>
<comment type="caution">
    <text evidence="1">The sequence shown here is derived from an EMBL/GenBank/DDBJ whole genome shotgun (WGS) entry which is preliminary data.</text>
</comment>
<dbReference type="EMBL" id="WKJJ01000010">
    <property type="protein sequence ID" value="MRV73549.1"/>
    <property type="molecule type" value="Genomic_DNA"/>
</dbReference>
<dbReference type="RefSeq" id="WP_154376201.1">
    <property type="nucleotide sequence ID" value="NZ_WKJJ01000010.1"/>
</dbReference>
<proteinExistence type="predicted"/>
<reference evidence="1 2" key="1">
    <citation type="submission" date="2019-11" db="EMBL/GenBank/DDBJ databases">
        <title>Novel species isolated from a subtropical stream in China.</title>
        <authorList>
            <person name="Lu H."/>
        </authorList>
    </citation>
    <scope>NUCLEOTIDE SEQUENCE [LARGE SCALE GENOMIC DNA]</scope>
    <source>
        <strain evidence="1 2">FT92W</strain>
    </source>
</reference>
<evidence type="ECO:0000313" key="2">
    <source>
        <dbReference type="Proteomes" id="UP000446768"/>
    </source>
</evidence>
<dbReference type="Proteomes" id="UP000446768">
    <property type="component" value="Unassembled WGS sequence"/>
</dbReference>
<evidence type="ECO:0000313" key="1">
    <source>
        <dbReference type="EMBL" id="MRV73549.1"/>
    </source>
</evidence>
<gene>
    <name evidence="1" type="ORF">GJ700_17695</name>
</gene>
<dbReference type="AlphaFoldDB" id="A0A7X2IPA8"/>